<accession>A0LMV3</accession>
<dbReference type="SUPFAM" id="SSF56935">
    <property type="entry name" value="Porins"/>
    <property type="match status" value="1"/>
</dbReference>
<keyword evidence="3" id="KW-1134">Transmembrane beta strand</keyword>
<sequence>MRGRSVLLCLLIVAMVFLGASRPGFGAGFALYEGSARGNALGGTLVGRADDPSALFYNPAGMTQLEGIQMMAGLTAIIPSTDVKFVGASYGTKDNVWLAPHFYATYQFSDRLWFGVGLFSPFGLGTEFDSDWPGRFSNYNAVIQTLNFNPNVALKLNDQFSIAAGFDIMWFDLKLEQSVADLSGYGLGIIDQDLSGSSFGYGFNLAMHYRACDWLRLGISYRSQVKQHVDGNVEFSPNVSFYPFNFVNMDGSGTITLPDELFFGATFYPMPNLSFEVGAVWTRWSTYNALTIQYEEPIVGPTSTVTREKQWEDVWRIQFGVEYKVCEWLDLRAGYVFDQEPSVDKYVDYLVPANDRHLFNFGPGFHWGNWTTDLSYTYLLIEDRDVSDSEASGFIRPSQFRNGHAHLIGISVGYKF</sequence>
<dbReference type="GO" id="GO:0009279">
    <property type="term" value="C:cell outer membrane"/>
    <property type="evidence" value="ECO:0007669"/>
    <property type="project" value="UniProtKB-SubCell"/>
</dbReference>
<reference evidence="8 9" key="1">
    <citation type="submission" date="2006-10" db="EMBL/GenBank/DDBJ databases">
        <title>Complete sequence of Syntrophobacter fumaroxidans MPOB.</title>
        <authorList>
            <consortium name="US DOE Joint Genome Institute"/>
            <person name="Copeland A."/>
            <person name="Lucas S."/>
            <person name="Lapidus A."/>
            <person name="Barry K."/>
            <person name="Detter J.C."/>
            <person name="Glavina del Rio T."/>
            <person name="Hammon N."/>
            <person name="Israni S."/>
            <person name="Pitluck S."/>
            <person name="Goltsman E.G."/>
            <person name="Martinez M."/>
            <person name="Schmutz J."/>
            <person name="Larimer F."/>
            <person name="Land M."/>
            <person name="Hauser L."/>
            <person name="Kyrpides N."/>
            <person name="Kim E."/>
            <person name="Boone D.R."/>
            <person name="Brockman F."/>
            <person name="Culley D."/>
            <person name="Ferry J."/>
            <person name="Gunsalus R."/>
            <person name="McInerney M.J."/>
            <person name="Morrison M."/>
            <person name="Plugge C."/>
            <person name="Rohlin L."/>
            <person name="Scholten J."/>
            <person name="Sieber J."/>
            <person name="Stams A.J.M."/>
            <person name="Worm P."/>
            <person name="Henstra A.M."/>
            <person name="Richardson P."/>
        </authorList>
    </citation>
    <scope>NUCLEOTIDE SEQUENCE [LARGE SCALE GENOMIC DNA]</scope>
    <source>
        <strain evidence="9">DSM 10017 / MPOB</strain>
    </source>
</reference>
<evidence type="ECO:0000256" key="4">
    <source>
        <dbReference type="ARBA" id="ARBA00022692"/>
    </source>
</evidence>
<dbReference type="RefSeq" id="WP_011699880.1">
    <property type="nucleotide sequence ID" value="NC_008554.1"/>
</dbReference>
<dbReference type="GO" id="GO:0015483">
    <property type="term" value="F:long-chain fatty acid transporting porin activity"/>
    <property type="evidence" value="ECO:0007669"/>
    <property type="project" value="TreeGrafter"/>
</dbReference>
<dbReference type="Pfam" id="PF03349">
    <property type="entry name" value="Toluene_X"/>
    <property type="match status" value="1"/>
</dbReference>
<dbReference type="AlphaFoldDB" id="A0LMV3"/>
<evidence type="ECO:0000256" key="7">
    <source>
        <dbReference type="ARBA" id="ARBA00023237"/>
    </source>
</evidence>
<dbReference type="eggNOG" id="COG2067">
    <property type="taxonomic scope" value="Bacteria"/>
</dbReference>
<name>A0LMV3_SYNFM</name>
<dbReference type="PANTHER" id="PTHR35093:SF8">
    <property type="entry name" value="OUTER MEMBRANE PROTEIN NMB0088-RELATED"/>
    <property type="match status" value="1"/>
</dbReference>
<keyword evidence="5" id="KW-0732">Signal</keyword>
<gene>
    <name evidence="8" type="ordered locus">Sfum_3082</name>
</gene>
<evidence type="ECO:0000313" key="8">
    <source>
        <dbReference type="EMBL" id="ABK18755.1"/>
    </source>
</evidence>
<keyword evidence="9" id="KW-1185">Reference proteome</keyword>
<dbReference type="STRING" id="335543.Sfum_3082"/>
<evidence type="ECO:0000256" key="6">
    <source>
        <dbReference type="ARBA" id="ARBA00023136"/>
    </source>
</evidence>
<dbReference type="OrthoDB" id="9922at2"/>
<evidence type="ECO:0000313" key="9">
    <source>
        <dbReference type="Proteomes" id="UP000001784"/>
    </source>
</evidence>
<evidence type="ECO:0000256" key="5">
    <source>
        <dbReference type="ARBA" id="ARBA00022729"/>
    </source>
</evidence>
<dbReference type="InterPro" id="IPR005017">
    <property type="entry name" value="OMPP1/FadL/TodX"/>
</dbReference>
<evidence type="ECO:0000256" key="3">
    <source>
        <dbReference type="ARBA" id="ARBA00022452"/>
    </source>
</evidence>
<evidence type="ECO:0000256" key="2">
    <source>
        <dbReference type="ARBA" id="ARBA00008163"/>
    </source>
</evidence>
<keyword evidence="6" id="KW-0472">Membrane</keyword>
<dbReference type="EMBL" id="CP000478">
    <property type="protein sequence ID" value="ABK18755.1"/>
    <property type="molecule type" value="Genomic_DNA"/>
</dbReference>
<comment type="similarity">
    <text evidence="2">Belongs to the OmpP1/FadL family.</text>
</comment>
<evidence type="ECO:0000256" key="1">
    <source>
        <dbReference type="ARBA" id="ARBA00004571"/>
    </source>
</evidence>
<dbReference type="KEGG" id="sfu:Sfum_3082"/>
<keyword evidence="7" id="KW-0998">Cell outer membrane</keyword>
<proteinExistence type="inferred from homology"/>
<keyword evidence="4" id="KW-0812">Transmembrane</keyword>
<dbReference type="InParanoid" id="A0LMV3"/>
<comment type="subcellular location">
    <subcellularLocation>
        <location evidence="1">Cell outer membrane</location>
        <topology evidence="1">Multi-pass membrane protein</topology>
    </subcellularLocation>
</comment>
<dbReference type="HOGENOM" id="CLU_035981_0_1_7"/>
<dbReference type="FunCoup" id="A0LMV3">
    <property type="interactions" value="45"/>
</dbReference>
<protein>
    <submittedName>
        <fullName evidence="8">Membrane protein involved in aromatic hydrocarbon degradation</fullName>
    </submittedName>
</protein>
<organism evidence="8 9">
    <name type="scientific">Syntrophobacter fumaroxidans (strain DSM 10017 / MPOB)</name>
    <dbReference type="NCBI Taxonomy" id="335543"/>
    <lineage>
        <taxon>Bacteria</taxon>
        <taxon>Pseudomonadati</taxon>
        <taxon>Thermodesulfobacteriota</taxon>
        <taxon>Syntrophobacteria</taxon>
        <taxon>Syntrophobacterales</taxon>
        <taxon>Syntrophobacteraceae</taxon>
        <taxon>Syntrophobacter</taxon>
    </lineage>
</organism>
<dbReference type="PANTHER" id="PTHR35093">
    <property type="entry name" value="OUTER MEMBRANE PROTEIN NMB0088-RELATED"/>
    <property type="match status" value="1"/>
</dbReference>
<dbReference type="Gene3D" id="2.40.160.60">
    <property type="entry name" value="Outer membrane protein transport protein (OMPP1/FadL/TodX)"/>
    <property type="match status" value="1"/>
</dbReference>
<dbReference type="Proteomes" id="UP000001784">
    <property type="component" value="Chromosome"/>
</dbReference>